<name>A0A9D1H6S0_9FIRM</name>
<protein>
    <submittedName>
        <fullName evidence="2">Zinc dependent phospholipase C family protein</fullName>
    </submittedName>
</protein>
<dbReference type="Pfam" id="PF00882">
    <property type="entry name" value="Zn_dep_PLPC"/>
    <property type="match status" value="1"/>
</dbReference>
<evidence type="ECO:0000259" key="1">
    <source>
        <dbReference type="Pfam" id="PF00882"/>
    </source>
</evidence>
<gene>
    <name evidence="2" type="ORF">IAC43_05900</name>
</gene>
<evidence type="ECO:0000313" key="2">
    <source>
        <dbReference type="EMBL" id="HIT94698.1"/>
    </source>
</evidence>
<organism evidence="2 3">
    <name type="scientific">Candidatus Faecivivens stercoripullorum</name>
    <dbReference type="NCBI Taxonomy" id="2840805"/>
    <lineage>
        <taxon>Bacteria</taxon>
        <taxon>Bacillati</taxon>
        <taxon>Bacillota</taxon>
        <taxon>Clostridia</taxon>
        <taxon>Eubacteriales</taxon>
        <taxon>Oscillospiraceae</taxon>
        <taxon>Oscillospiraceae incertae sedis</taxon>
        <taxon>Candidatus Faecivivens</taxon>
    </lineage>
</organism>
<comment type="caution">
    <text evidence="2">The sequence shown here is derived from an EMBL/GenBank/DDBJ whole genome shotgun (WGS) entry which is preliminary data.</text>
</comment>
<accession>A0A9D1H6S0</accession>
<evidence type="ECO:0000313" key="3">
    <source>
        <dbReference type="Proteomes" id="UP000824160"/>
    </source>
</evidence>
<dbReference type="EMBL" id="DVLW01000162">
    <property type="protein sequence ID" value="HIT94698.1"/>
    <property type="molecule type" value="Genomic_DNA"/>
</dbReference>
<proteinExistence type="predicted"/>
<reference evidence="2" key="2">
    <citation type="journal article" date="2021" name="PeerJ">
        <title>Extensive microbial diversity within the chicken gut microbiome revealed by metagenomics and culture.</title>
        <authorList>
            <person name="Gilroy R."/>
            <person name="Ravi A."/>
            <person name="Getino M."/>
            <person name="Pursley I."/>
            <person name="Horton D.L."/>
            <person name="Alikhan N.F."/>
            <person name="Baker D."/>
            <person name="Gharbi K."/>
            <person name="Hall N."/>
            <person name="Watson M."/>
            <person name="Adriaenssens E.M."/>
            <person name="Foster-Nyarko E."/>
            <person name="Jarju S."/>
            <person name="Secka A."/>
            <person name="Antonio M."/>
            <person name="Oren A."/>
            <person name="Chaudhuri R.R."/>
            <person name="La Ragione R."/>
            <person name="Hildebrand F."/>
            <person name="Pallen M.J."/>
        </authorList>
    </citation>
    <scope>NUCLEOTIDE SEQUENCE</scope>
    <source>
        <strain evidence="2">ChiBcec7-5410</strain>
    </source>
</reference>
<feature type="domain" description="Phospholipase C/D" evidence="1">
    <location>
        <begin position="5"/>
        <end position="122"/>
    </location>
</feature>
<dbReference type="AlphaFoldDB" id="A0A9D1H6S0"/>
<reference evidence="2" key="1">
    <citation type="submission" date="2020-10" db="EMBL/GenBank/DDBJ databases">
        <authorList>
            <person name="Gilroy R."/>
        </authorList>
    </citation>
    <scope>NUCLEOTIDE SEQUENCE</scope>
    <source>
        <strain evidence="2">ChiBcec7-5410</strain>
    </source>
</reference>
<dbReference type="Proteomes" id="UP000824160">
    <property type="component" value="Unassembled WGS sequence"/>
</dbReference>
<dbReference type="InterPro" id="IPR029002">
    <property type="entry name" value="PLPC/GPLD1"/>
</dbReference>
<sequence length="197" mass="22235">MQGNTHIRLGRMLADAFGITGIERAAFLYGNIQPDLAVPSHLGEKTGHRMDGHNFGTASVRVMALFYRLRYGCEGASDYFLLGKLCHYAADCFTWAHNENYPGTLSAHVSYEHRLDKLMRTKILQPVVPDELDGLSLPEFFFRAHQLYNKYQPGLERDAFFIRMVTGQIVGGFVEENEFLPECKVAGQTVRQIDGCI</sequence>